<dbReference type="RefSeq" id="WP_304421165.1">
    <property type="nucleotide sequence ID" value="NZ_JANCMU010000007.1"/>
</dbReference>
<evidence type="ECO:0000313" key="5">
    <source>
        <dbReference type="EMBL" id="MDG4946849.1"/>
    </source>
</evidence>
<feature type="domain" description="Tyr recombinase" evidence="4">
    <location>
        <begin position="229"/>
        <end position="429"/>
    </location>
</feature>
<dbReference type="InterPro" id="IPR010998">
    <property type="entry name" value="Integrase_recombinase_N"/>
</dbReference>
<comment type="similarity">
    <text evidence="1">Belongs to the 'phage' integrase family.</text>
</comment>
<dbReference type="InterPro" id="IPR025269">
    <property type="entry name" value="SAM-like_dom"/>
</dbReference>
<dbReference type="InterPro" id="IPR013762">
    <property type="entry name" value="Integrase-like_cat_sf"/>
</dbReference>
<dbReference type="GO" id="GO:0015074">
    <property type="term" value="P:DNA integration"/>
    <property type="evidence" value="ECO:0007669"/>
    <property type="project" value="InterPro"/>
</dbReference>
<dbReference type="PANTHER" id="PTHR30349">
    <property type="entry name" value="PHAGE INTEGRASE-RELATED"/>
    <property type="match status" value="1"/>
</dbReference>
<organism evidence="5 6">
    <name type="scientific">Profundicola chukchiensis</name>
    <dbReference type="NCBI Taxonomy" id="2961959"/>
    <lineage>
        <taxon>Bacteria</taxon>
        <taxon>Pseudomonadati</taxon>
        <taxon>Bacteroidota</taxon>
        <taxon>Flavobacteriia</taxon>
        <taxon>Flavobacteriales</taxon>
        <taxon>Weeksellaceae</taxon>
        <taxon>Profundicola</taxon>
    </lineage>
</organism>
<accession>A0A9X4MZD9</accession>
<sequence>MASIHFFIQSKKDNSNIYVSFAPTGERHFKRKTRETINPIYWNAEVQRKGFPKNIHSGSKELIQDIQVLKEKLIALESFIYKQYNNRESDDIITPHWLEEVITVFYNNGEKINDLEYLKNYLPHYKQNILPFRLYRGQRISRRTVQKQSTIIDYLLEFVLKKNPKMRVSQYGKTTSNQFERFLREEKLLSDNTIGKYIKYSKTILKDAINENIKVNPQLNEIRGFTVPTPTVILTNEELDIIKDLKVLTDYLQISRDWLIIGCYTGQRAGDLFTMNSNMILNINGKEYINITQSKTGVTVKIPLHREVKNILDKRNGEFPPLYSDNIESNKTLFNKALKNICEIAQLDREVKGRVYVKSNEEDKGQFIHDVYPLYEVISSHVCRRTFATNNYKNGIPSQYIMSVTGHKTEREFLQYIGVDSSDLSKHMFEFWENIESKETTKKNPKTAQSL</sequence>
<name>A0A9X4MZD9_9FLAO</name>
<dbReference type="Gene3D" id="1.10.443.10">
    <property type="entry name" value="Intergrase catalytic core"/>
    <property type="match status" value="1"/>
</dbReference>
<dbReference type="SUPFAM" id="SSF56349">
    <property type="entry name" value="DNA breaking-rejoining enzymes"/>
    <property type="match status" value="1"/>
</dbReference>
<dbReference type="GO" id="GO:0003677">
    <property type="term" value="F:DNA binding"/>
    <property type="evidence" value="ECO:0007669"/>
    <property type="project" value="UniProtKB-KW"/>
</dbReference>
<dbReference type="Gene3D" id="1.10.150.130">
    <property type="match status" value="1"/>
</dbReference>
<comment type="caution">
    <text evidence="5">The sequence shown here is derived from an EMBL/GenBank/DDBJ whole genome shotgun (WGS) entry which is preliminary data.</text>
</comment>
<evidence type="ECO:0000313" key="6">
    <source>
        <dbReference type="Proteomes" id="UP001152599"/>
    </source>
</evidence>
<dbReference type="InterPro" id="IPR011010">
    <property type="entry name" value="DNA_brk_join_enz"/>
</dbReference>
<evidence type="ECO:0000256" key="3">
    <source>
        <dbReference type="ARBA" id="ARBA00023172"/>
    </source>
</evidence>
<reference evidence="5" key="1">
    <citation type="submission" date="2022-07" db="EMBL/GenBank/DDBJ databases">
        <title>Description and genome-wide analysis of Profundicola chukchiensis gen. nov., sp. nov., marine bacteria isolated from bottom sediments of the Chukchi Sea.</title>
        <authorList>
            <person name="Romanenko L."/>
            <person name="Otstavnykh N."/>
            <person name="Kurilenko V."/>
            <person name="Eremeev V."/>
            <person name="Velansky P."/>
            <person name="Mikhailov V."/>
            <person name="Isaeva M."/>
        </authorList>
    </citation>
    <scope>NUCLEOTIDE SEQUENCE</scope>
    <source>
        <strain evidence="5">KMM 9713</strain>
    </source>
</reference>
<dbReference type="Proteomes" id="UP001152599">
    <property type="component" value="Unassembled WGS sequence"/>
</dbReference>
<keyword evidence="2" id="KW-0238">DNA-binding</keyword>
<dbReference type="InterPro" id="IPR002104">
    <property type="entry name" value="Integrase_catalytic"/>
</dbReference>
<dbReference type="GO" id="GO:0006310">
    <property type="term" value="P:DNA recombination"/>
    <property type="evidence" value="ECO:0007669"/>
    <property type="project" value="UniProtKB-KW"/>
</dbReference>
<dbReference type="Pfam" id="PF13102">
    <property type="entry name" value="Phage_int_SAM_5"/>
    <property type="match status" value="1"/>
</dbReference>
<evidence type="ECO:0000256" key="1">
    <source>
        <dbReference type="ARBA" id="ARBA00008857"/>
    </source>
</evidence>
<dbReference type="AlphaFoldDB" id="A0A9X4MZD9"/>
<protein>
    <submittedName>
        <fullName evidence="5">Site-specific integrase</fullName>
    </submittedName>
</protein>
<keyword evidence="6" id="KW-1185">Reference proteome</keyword>
<keyword evidence="3" id="KW-0233">DNA recombination</keyword>
<dbReference type="PANTHER" id="PTHR30349:SF64">
    <property type="entry name" value="PROPHAGE INTEGRASE INTD-RELATED"/>
    <property type="match status" value="1"/>
</dbReference>
<evidence type="ECO:0000256" key="2">
    <source>
        <dbReference type="ARBA" id="ARBA00023125"/>
    </source>
</evidence>
<dbReference type="InterPro" id="IPR050090">
    <property type="entry name" value="Tyrosine_recombinase_XerCD"/>
</dbReference>
<dbReference type="PROSITE" id="PS51898">
    <property type="entry name" value="TYR_RECOMBINASE"/>
    <property type="match status" value="1"/>
</dbReference>
<gene>
    <name evidence="5" type="ORF">NMK71_10515</name>
</gene>
<evidence type="ECO:0000259" key="4">
    <source>
        <dbReference type="PROSITE" id="PS51898"/>
    </source>
</evidence>
<dbReference type="Pfam" id="PF00589">
    <property type="entry name" value="Phage_integrase"/>
    <property type="match status" value="1"/>
</dbReference>
<proteinExistence type="inferred from homology"/>
<dbReference type="EMBL" id="JANCMU010000007">
    <property type="protein sequence ID" value="MDG4946849.1"/>
    <property type="molecule type" value="Genomic_DNA"/>
</dbReference>